<protein>
    <submittedName>
        <fullName evidence="6">Sugar/nucleoside kinase (Ribokinase family)</fullName>
    </submittedName>
</protein>
<evidence type="ECO:0000313" key="7">
    <source>
        <dbReference type="Proteomes" id="UP000598217"/>
    </source>
</evidence>
<name>A0ABR9HDQ3_9ACTN</name>
<proteinExistence type="inferred from homology"/>
<evidence type="ECO:0000256" key="2">
    <source>
        <dbReference type="ARBA" id="ARBA00022679"/>
    </source>
</evidence>
<dbReference type="InterPro" id="IPR002173">
    <property type="entry name" value="Carboh/pur_kinase_PfkB_CS"/>
</dbReference>
<feature type="domain" description="Carbohydrate kinase PfkB" evidence="5">
    <location>
        <begin position="1"/>
        <end position="295"/>
    </location>
</feature>
<keyword evidence="7" id="KW-1185">Reference proteome</keyword>
<keyword evidence="3 6" id="KW-0418">Kinase</keyword>
<keyword evidence="2" id="KW-0808">Transferase</keyword>
<dbReference type="Gene3D" id="3.40.1190.20">
    <property type="match status" value="1"/>
</dbReference>
<dbReference type="SUPFAM" id="SSF53613">
    <property type="entry name" value="Ribokinase-like"/>
    <property type="match status" value="1"/>
</dbReference>
<reference evidence="6 7" key="1">
    <citation type="submission" date="2020-10" db="EMBL/GenBank/DDBJ databases">
        <title>Sequencing the genomes of 1000 actinobacteria strains.</title>
        <authorList>
            <person name="Klenk H.-P."/>
        </authorList>
    </citation>
    <scope>NUCLEOTIDE SEQUENCE [LARGE SCALE GENOMIC DNA]</scope>
    <source>
        <strain evidence="6 7">DSM 45157</strain>
    </source>
</reference>
<sequence>MTRVVVIGDLMTDAVARAFYPLARGSDTPASVVMYGGGSGANIASWLSVEGTDTTFVGRRGSDITGRTREMELMGYGLDSRMVMDPERPTGTCVVMITHRGDRTMLSDPGANARLQPEDLPRDVFGADGHLHVSGYTLINSDSRRAARVALRMARESGMSISVDGGSHAPLERAGAENFLDWTQGARLLFVNLAQARVLTGRDDAEAAAKVLTAWFPNVVIKLGEEGGLWASKTREDCVRAPAEPVEPSPGSVGAGDAFIAGFLPSWLAGRHPKEALGRASHLAARALHQPGARPDLGEDQPVRRGAPRGQRIR</sequence>
<accession>A0ABR9HDQ3</accession>
<dbReference type="InterPro" id="IPR052700">
    <property type="entry name" value="Carb_kinase_PfkB-like"/>
</dbReference>
<dbReference type="InterPro" id="IPR029056">
    <property type="entry name" value="Ribokinase-like"/>
</dbReference>
<comment type="caution">
    <text evidence="6">The sequence shown here is derived from an EMBL/GenBank/DDBJ whole genome shotgun (WGS) entry which is preliminary data.</text>
</comment>
<evidence type="ECO:0000256" key="3">
    <source>
        <dbReference type="ARBA" id="ARBA00022777"/>
    </source>
</evidence>
<dbReference type="CDD" id="cd01166">
    <property type="entry name" value="KdgK"/>
    <property type="match status" value="1"/>
</dbReference>
<dbReference type="PANTHER" id="PTHR43320">
    <property type="entry name" value="SUGAR KINASE"/>
    <property type="match status" value="1"/>
</dbReference>
<organism evidence="6 7">
    <name type="scientific">Nocardiopsis terrae</name>
    <dbReference type="NCBI Taxonomy" id="372655"/>
    <lineage>
        <taxon>Bacteria</taxon>
        <taxon>Bacillati</taxon>
        <taxon>Actinomycetota</taxon>
        <taxon>Actinomycetes</taxon>
        <taxon>Streptosporangiales</taxon>
        <taxon>Nocardiopsidaceae</taxon>
        <taxon>Nocardiopsis</taxon>
    </lineage>
</organism>
<dbReference type="Proteomes" id="UP000598217">
    <property type="component" value="Unassembled WGS sequence"/>
</dbReference>
<dbReference type="EMBL" id="JADBDY010000001">
    <property type="protein sequence ID" value="MBE1457139.1"/>
    <property type="molecule type" value="Genomic_DNA"/>
</dbReference>
<evidence type="ECO:0000256" key="1">
    <source>
        <dbReference type="ARBA" id="ARBA00010688"/>
    </source>
</evidence>
<dbReference type="PANTHER" id="PTHR43320:SF3">
    <property type="entry name" value="CARBOHYDRATE KINASE PFKB DOMAIN-CONTAINING PROTEIN"/>
    <property type="match status" value="1"/>
</dbReference>
<dbReference type="GO" id="GO:0016301">
    <property type="term" value="F:kinase activity"/>
    <property type="evidence" value="ECO:0007669"/>
    <property type="project" value="UniProtKB-KW"/>
</dbReference>
<comment type="similarity">
    <text evidence="1">Belongs to the carbohydrate kinase PfkB family.</text>
</comment>
<evidence type="ECO:0000256" key="4">
    <source>
        <dbReference type="SAM" id="MobiDB-lite"/>
    </source>
</evidence>
<dbReference type="InterPro" id="IPR011611">
    <property type="entry name" value="PfkB_dom"/>
</dbReference>
<evidence type="ECO:0000313" key="6">
    <source>
        <dbReference type="EMBL" id="MBE1457139.1"/>
    </source>
</evidence>
<feature type="region of interest" description="Disordered" evidence="4">
    <location>
        <begin position="288"/>
        <end position="314"/>
    </location>
</feature>
<dbReference type="PROSITE" id="PS00583">
    <property type="entry name" value="PFKB_KINASES_1"/>
    <property type="match status" value="1"/>
</dbReference>
<gene>
    <name evidence="6" type="ORF">H4W79_001353</name>
</gene>
<dbReference type="Pfam" id="PF00294">
    <property type="entry name" value="PfkB"/>
    <property type="match status" value="1"/>
</dbReference>
<evidence type="ECO:0000259" key="5">
    <source>
        <dbReference type="Pfam" id="PF00294"/>
    </source>
</evidence>